<sequence>MRGEGAAFTGAQAMASAWAGSITGHGYAIQGNGLNSEAVVAAMHDGFLGGNGALADRLVAALAAGERVGGQRTGKMSAALLVRTPQGGFQDINLRIDAASEPVPELRHLLDLNQANSAMGRTGRAQRQGNAEQAQGALSEALRLGVDWDCIWRRAARLQMALGHSNGARQALAAFAHLNPAWAQLERQDPLYAALPSDAPPQSPPSRSQ</sequence>
<dbReference type="PANTHER" id="PTHR39328:SF1">
    <property type="entry name" value="BLL2871 PROTEIN"/>
    <property type="match status" value="1"/>
</dbReference>
<gene>
    <name evidence="1" type="ORF">XthCFBP4691_11290</name>
</gene>
<dbReference type="InterPro" id="IPR029055">
    <property type="entry name" value="Ntn_hydrolases_N"/>
</dbReference>
<dbReference type="OrthoDB" id="9790012at2"/>
<protein>
    <recommendedName>
        <fullName evidence="3">DUF1028 domain-containing protein</fullName>
    </recommendedName>
</protein>
<dbReference type="RefSeq" id="WP_146095443.1">
    <property type="nucleotide sequence ID" value="NZ_CP049017.1"/>
</dbReference>
<dbReference type="SUPFAM" id="SSF48452">
    <property type="entry name" value="TPR-like"/>
    <property type="match status" value="1"/>
</dbReference>
<dbReference type="InterPro" id="IPR011990">
    <property type="entry name" value="TPR-like_helical_dom_sf"/>
</dbReference>
<dbReference type="InterPro" id="IPR010430">
    <property type="entry name" value="DUF1028"/>
</dbReference>
<keyword evidence="2" id="KW-1185">Reference proteome</keyword>
<dbReference type="Pfam" id="PF06267">
    <property type="entry name" value="DUF1028"/>
    <property type="match status" value="1"/>
</dbReference>
<evidence type="ECO:0000313" key="1">
    <source>
        <dbReference type="EMBL" id="PPT90683.1"/>
    </source>
</evidence>
<dbReference type="Gene3D" id="3.60.20.10">
    <property type="entry name" value="Glutamine Phosphoribosylpyrophosphate, subunit 1, domain 1"/>
    <property type="match status" value="1"/>
</dbReference>
<reference evidence="1 2" key="1">
    <citation type="submission" date="2016-08" db="EMBL/GenBank/DDBJ databases">
        <title>Evolution of the type three secretion system and type three effector repertoires in Xanthomonas.</title>
        <authorList>
            <person name="Merda D."/>
            <person name="Briand M."/>
            <person name="Bosis E."/>
            <person name="Rousseau C."/>
            <person name="Portier P."/>
            <person name="Jacques M.-A."/>
            <person name="Fischer-Le Saux M."/>
        </authorList>
    </citation>
    <scope>NUCLEOTIDE SEQUENCE [LARGE SCALE GENOMIC DNA]</scope>
    <source>
        <strain evidence="1 2">CFBP 4691</strain>
    </source>
</reference>
<dbReference type="EMBL" id="MIGX01000049">
    <property type="protein sequence ID" value="PPT90683.1"/>
    <property type="molecule type" value="Genomic_DNA"/>
</dbReference>
<dbReference type="PANTHER" id="PTHR39328">
    <property type="entry name" value="BLL2871 PROTEIN"/>
    <property type="match status" value="1"/>
</dbReference>
<dbReference type="Proteomes" id="UP000239898">
    <property type="component" value="Unassembled WGS sequence"/>
</dbReference>
<evidence type="ECO:0008006" key="3">
    <source>
        <dbReference type="Google" id="ProtNLM"/>
    </source>
</evidence>
<comment type="caution">
    <text evidence="1">The sequence shown here is derived from an EMBL/GenBank/DDBJ whole genome shotgun (WGS) entry which is preliminary data.</text>
</comment>
<name>A0A2S6ZEL6_9XANT</name>
<evidence type="ECO:0000313" key="2">
    <source>
        <dbReference type="Proteomes" id="UP000239898"/>
    </source>
</evidence>
<accession>A0A2S6ZEL6</accession>
<organism evidence="1 2">
    <name type="scientific">Xanthomonas theicola</name>
    <dbReference type="NCBI Taxonomy" id="56464"/>
    <lineage>
        <taxon>Bacteria</taxon>
        <taxon>Pseudomonadati</taxon>
        <taxon>Pseudomonadota</taxon>
        <taxon>Gammaproteobacteria</taxon>
        <taxon>Lysobacterales</taxon>
        <taxon>Lysobacteraceae</taxon>
        <taxon>Xanthomonas</taxon>
    </lineage>
</organism>
<dbReference type="AlphaFoldDB" id="A0A2S6ZEL6"/>
<dbReference type="SUPFAM" id="SSF56235">
    <property type="entry name" value="N-terminal nucleophile aminohydrolases (Ntn hydrolases)"/>
    <property type="match status" value="1"/>
</dbReference>
<proteinExistence type="predicted"/>